<comment type="caution">
    <text evidence="3">The sequence shown here is derived from an EMBL/GenBank/DDBJ whole genome shotgun (WGS) entry which is preliminary data.</text>
</comment>
<sequence>MASPHNTFFRLTPDARPENARKIFGLQHNAYWPQTSATGIATKPTIGSRESTPAVVLENHSGCLALTFSDLFALVKDGKLPSLKDGMRFGTDPNHCHVLLGYRGTPGISGQHYTGSVNQDLSVWLCDYSSKHGTAVMCNKQNGGQLRSNEGWILANPVGHPGPYSRIVIQAGRVYLSVDLPNHASEAAHDRDESTTSFDGLDLNSYPSTAAASGAITPDTRPLYYSTAVLGKGEFGEVSLVVQARTGKYFAGKTFFNHNKKRHAGERDEAWRRNIRREYDIASQNPHSNIVKAFELQEKR</sequence>
<dbReference type="OrthoDB" id="10252171at2759"/>
<evidence type="ECO:0000259" key="2">
    <source>
        <dbReference type="PROSITE" id="PS50011"/>
    </source>
</evidence>
<dbReference type="STRING" id="329885.A0A4U0TNI3"/>
<dbReference type="GO" id="GO:0005524">
    <property type="term" value="F:ATP binding"/>
    <property type="evidence" value="ECO:0007669"/>
    <property type="project" value="UniProtKB-UniRule"/>
</dbReference>
<proteinExistence type="predicted"/>
<reference evidence="3 4" key="1">
    <citation type="submission" date="2017-03" db="EMBL/GenBank/DDBJ databases">
        <title>Genomes of endolithic fungi from Antarctica.</title>
        <authorList>
            <person name="Coleine C."/>
            <person name="Masonjones S."/>
            <person name="Stajich J.E."/>
        </authorList>
    </citation>
    <scope>NUCLEOTIDE SEQUENCE [LARGE SCALE GENOMIC DNA]</scope>
    <source>
        <strain evidence="3 4">CCFEE 5311</strain>
    </source>
</reference>
<dbReference type="InterPro" id="IPR011009">
    <property type="entry name" value="Kinase-like_dom_sf"/>
</dbReference>
<name>A0A4U0TNI3_9PEZI</name>
<evidence type="ECO:0000313" key="4">
    <source>
        <dbReference type="Proteomes" id="UP000310066"/>
    </source>
</evidence>
<dbReference type="EMBL" id="NAJP01000213">
    <property type="protein sequence ID" value="TKA23573.1"/>
    <property type="molecule type" value="Genomic_DNA"/>
</dbReference>
<feature type="binding site" evidence="1">
    <location>
        <position position="253"/>
    </location>
    <ligand>
        <name>ATP</name>
        <dbReference type="ChEBI" id="CHEBI:30616"/>
    </ligand>
</feature>
<feature type="domain" description="Protein kinase" evidence="2">
    <location>
        <begin position="224"/>
        <end position="300"/>
    </location>
</feature>
<dbReference type="GO" id="GO:0004672">
    <property type="term" value="F:protein kinase activity"/>
    <property type="evidence" value="ECO:0007669"/>
    <property type="project" value="InterPro"/>
</dbReference>
<gene>
    <name evidence="3" type="ORF">B0A54_17773</name>
</gene>
<dbReference type="PROSITE" id="PS50011">
    <property type="entry name" value="PROTEIN_KINASE_DOM"/>
    <property type="match status" value="1"/>
</dbReference>
<dbReference type="Proteomes" id="UP000310066">
    <property type="component" value="Unassembled WGS sequence"/>
</dbReference>
<evidence type="ECO:0000313" key="3">
    <source>
        <dbReference type="EMBL" id="TKA23573.1"/>
    </source>
</evidence>
<dbReference type="PROSITE" id="PS00107">
    <property type="entry name" value="PROTEIN_KINASE_ATP"/>
    <property type="match status" value="1"/>
</dbReference>
<accession>A0A4U0TNI3</accession>
<dbReference type="Gene3D" id="3.30.200.20">
    <property type="entry name" value="Phosphorylase Kinase, domain 1"/>
    <property type="match status" value="1"/>
</dbReference>
<evidence type="ECO:0000256" key="1">
    <source>
        <dbReference type="PROSITE-ProRule" id="PRU10141"/>
    </source>
</evidence>
<dbReference type="SUPFAM" id="SSF56112">
    <property type="entry name" value="Protein kinase-like (PK-like)"/>
    <property type="match status" value="1"/>
</dbReference>
<keyword evidence="1" id="KW-0067">ATP-binding</keyword>
<keyword evidence="1" id="KW-0547">Nucleotide-binding</keyword>
<dbReference type="InterPro" id="IPR017441">
    <property type="entry name" value="Protein_kinase_ATP_BS"/>
</dbReference>
<dbReference type="InterPro" id="IPR000719">
    <property type="entry name" value="Prot_kinase_dom"/>
</dbReference>
<organism evidence="3 4">
    <name type="scientific">Friedmanniomyces endolithicus</name>
    <dbReference type="NCBI Taxonomy" id="329885"/>
    <lineage>
        <taxon>Eukaryota</taxon>
        <taxon>Fungi</taxon>
        <taxon>Dikarya</taxon>
        <taxon>Ascomycota</taxon>
        <taxon>Pezizomycotina</taxon>
        <taxon>Dothideomycetes</taxon>
        <taxon>Dothideomycetidae</taxon>
        <taxon>Mycosphaerellales</taxon>
        <taxon>Teratosphaeriaceae</taxon>
        <taxon>Friedmanniomyces</taxon>
    </lineage>
</organism>
<protein>
    <recommendedName>
        <fullName evidence="2">Protein kinase domain-containing protein</fullName>
    </recommendedName>
</protein>
<dbReference type="AlphaFoldDB" id="A0A4U0TNI3"/>